<dbReference type="EMBL" id="GL882888">
    <property type="protein sequence ID" value="EGF78772.1"/>
    <property type="molecule type" value="Genomic_DNA"/>
</dbReference>
<dbReference type="HOGENOM" id="CLU_501501_0_0_1"/>
<dbReference type="Proteomes" id="UP000007241">
    <property type="component" value="Unassembled WGS sequence"/>
</dbReference>
<accession>F4P8A6</accession>
<feature type="domain" description="Tectonic-1-3" evidence="1">
    <location>
        <begin position="293"/>
        <end position="474"/>
    </location>
</feature>
<dbReference type="InterPro" id="IPR011677">
    <property type="entry name" value="TCTN1-3_dom"/>
</dbReference>
<evidence type="ECO:0000313" key="2">
    <source>
        <dbReference type="EMBL" id="EGF78772.1"/>
    </source>
</evidence>
<evidence type="ECO:0000313" key="3">
    <source>
        <dbReference type="Proteomes" id="UP000007241"/>
    </source>
</evidence>
<feature type="domain" description="Tectonic-1-3" evidence="1">
    <location>
        <begin position="96"/>
        <end position="274"/>
    </location>
</feature>
<name>F4P8A6_BATDJ</name>
<sequence length="543" mass="57862">MYFTGCVAPPLSQSHSSLPFCSQYLSAVNWQSQLGASVYRSSGGALCVVFANSAATGRFFKYTGQYTQDAAFSSQFALASYPASLPSYDIDLSYLSFGDPVQLFFPAVGLKGAMPLPTSSPDSICNDASPAPYTYLILVHDLEFMVSRSGSCQRIISNVTMACTAGSIFHLAYYTNGFQLVTDPSANAATVAPTINSVTCIDAITGLRMPCPTAATVPTISGSICSQMVVQVTYTFIYSTLPNAHFTDLLIDVVLGSYTINSGTAIKQTFITNFAPSIQYARTSNVIKSGTPGYRIGSPILAGLLTQSGTASAISYTPDIQFGITLPTDVPSQVPGGRSQCPTITDYARRVPITFGETSVYGCTLQFNRTAINSNCAAIRSQVFTLQTLTAGALSHVGMFGNASVENIFDWVPIINTVPTALTGTQSITDTVGTCSSILTGFDIQVLYTHLGVLTNPQRAIVGVRYSYTSGKFQWRCITPTDCVDPATYGAASSGVGTSTQTFRIRSSVSFVKVDSVGTALFSPPAPRLFTQLPNDIWYPFNL</sequence>
<protein>
    <recommendedName>
        <fullName evidence="1">Tectonic-1-3 domain-containing protein</fullName>
    </recommendedName>
</protein>
<dbReference type="InterPro" id="IPR040354">
    <property type="entry name" value="TCTN1-3"/>
</dbReference>
<dbReference type="STRING" id="684364.F4P8A6"/>
<dbReference type="OMA" id="AGDVKIC"/>
<dbReference type="GO" id="GO:0030030">
    <property type="term" value="P:cell projection organization"/>
    <property type="evidence" value="ECO:0007669"/>
    <property type="project" value="UniProtKB-KW"/>
</dbReference>
<evidence type="ECO:0000259" key="1">
    <source>
        <dbReference type="Pfam" id="PF07773"/>
    </source>
</evidence>
<dbReference type="PANTHER" id="PTHR14611:SF2">
    <property type="entry name" value="TECTONIC"/>
    <property type="match status" value="1"/>
</dbReference>
<reference evidence="2 3" key="1">
    <citation type="submission" date="2009-12" db="EMBL/GenBank/DDBJ databases">
        <title>The draft genome of Batrachochytrium dendrobatidis.</title>
        <authorList>
            <consortium name="US DOE Joint Genome Institute (JGI-PGF)"/>
            <person name="Kuo A."/>
            <person name="Salamov A."/>
            <person name="Schmutz J."/>
            <person name="Lucas S."/>
            <person name="Pitluck S."/>
            <person name="Rosenblum E."/>
            <person name="Stajich J."/>
            <person name="Eisen M."/>
            <person name="Grigoriev I.V."/>
        </authorList>
    </citation>
    <scope>NUCLEOTIDE SEQUENCE [LARGE SCALE GENOMIC DNA]</scope>
    <source>
        <strain evidence="3">JAM81 / FGSC 10211</strain>
    </source>
</reference>
<dbReference type="InParanoid" id="F4P8A6"/>
<organism evidence="2 3">
    <name type="scientific">Batrachochytrium dendrobatidis (strain JAM81 / FGSC 10211)</name>
    <name type="common">Frog chytrid fungus</name>
    <dbReference type="NCBI Taxonomy" id="684364"/>
    <lineage>
        <taxon>Eukaryota</taxon>
        <taxon>Fungi</taxon>
        <taxon>Fungi incertae sedis</taxon>
        <taxon>Chytridiomycota</taxon>
        <taxon>Chytridiomycota incertae sedis</taxon>
        <taxon>Chytridiomycetes</taxon>
        <taxon>Rhizophydiales</taxon>
        <taxon>Rhizophydiales incertae sedis</taxon>
        <taxon>Batrachochytrium</taxon>
    </lineage>
</organism>
<dbReference type="PANTHER" id="PTHR14611">
    <property type="entry name" value="TECTONIC FAMILY MEMBER"/>
    <property type="match status" value="1"/>
</dbReference>
<dbReference type="Pfam" id="PF07773">
    <property type="entry name" value="TCTN_DUF1619"/>
    <property type="match status" value="2"/>
</dbReference>
<dbReference type="OrthoDB" id="2104337at2759"/>
<proteinExistence type="predicted"/>
<dbReference type="RefSeq" id="XP_006680966.1">
    <property type="nucleotide sequence ID" value="XM_006680903.1"/>
</dbReference>
<dbReference type="GeneID" id="18243911"/>
<keyword evidence="3" id="KW-1185">Reference proteome</keyword>
<dbReference type="AlphaFoldDB" id="F4P8A6"/>
<gene>
    <name evidence="2" type="ORF">BATDEDRAFT_90528</name>
</gene>